<geneLocation type="chloroplast" evidence="8"/>
<dbReference type="InterPro" id="IPR036823">
    <property type="entry name" value="Ribosomal_uS7_dom_sf"/>
</dbReference>
<dbReference type="GO" id="GO:0006412">
    <property type="term" value="P:translation"/>
    <property type="evidence" value="ECO:0007669"/>
    <property type="project" value="InterPro"/>
</dbReference>
<name>A0A386AZ90_9CHLO</name>
<dbReference type="GO" id="GO:0003735">
    <property type="term" value="F:structural constituent of ribosome"/>
    <property type="evidence" value="ECO:0007669"/>
    <property type="project" value="InterPro"/>
</dbReference>
<keyword evidence="5" id="KW-0687">Ribonucleoprotein</keyword>
<evidence type="ECO:0000259" key="7">
    <source>
        <dbReference type="Pfam" id="PF00177"/>
    </source>
</evidence>
<keyword evidence="4 8" id="KW-0689">Ribosomal protein</keyword>
<keyword evidence="2" id="KW-0699">rRNA-binding</keyword>
<keyword evidence="3" id="KW-0694">RNA-binding</keyword>
<dbReference type="SUPFAM" id="SSF47973">
    <property type="entry name" value="Ribosomal protein S7"/>
    <property type="match status" value="1"/>
</dbReference>
<keyword evidence="8" id="KW-0150">Chloroplast</keyword>
<evidence type="ECO:0000256" key="3">
    <source>
        <dbReference type="ARBA" id="ARBA00022884"/>
    </source>
</evidence>
<comment type="similarity">
    <text evidence="1">Belongs to the universal ribosomal protein uS7 family.</text>
</comment>
<dbReference type="NCBIfam" id="TIGR01029">
    <property type="entry name" value="rpsG_bact"/>
    <property type="match status" value="1"/>
</dbReference>
<reference evidence="8" key="2">
    <citation type="journal article" date="2019" name="Mol. Phylogenet. Evol.">
        <title>Reassessment of the classification of bryopsidales (chlorophyta) based on chloroplast phylogenomic analyses.</title>
        <authorList>
            <person name="Cremen M.C."/>
            <person name="Leliaert F."/>
            <person name="West J."/>
            <person name="Lam D.W."/>
            <person name="Shimada S."/>
            <person name="Lopez-Bautista J.M."/>
            <person name="Verbruggen H."/>
        </authorList>
    </citation>
    <scope>NUCLEOTIDE SEQUENCE</scope>
</reference>
<organism evidence="8">
    <name type="scientific">Boodleopsis sp. FL1161</name>
    <dbReference type="NCBI Taxonomy" id="2364084"/>
    <lineage>
        <taxon>Eukaryota</taxon>
        <taxon>Viridiplantae</taxon>
        <taxon>Chlorophyta</taxon>
        <taxon>core chlorophytes</taxon>
        <taxon>Ulvophyceae</taxon>
        <taxon>TCBD clade</taxon>
        <taxon>Bryopsidales</taxon>
        <taxon>Halimedineae</taxon>
        <taxon>Halimedaceae</taxon>
        <taxon>Rhipileae</taxon>
        <taxon>Boodleopsis</taxon>
    </lineage>
</organism>
<evidence type="ECO:0000256" key="6">
    <source>
        <dbReference type="ARBA" id="ARBA00035151"/>
    </source>
</evidence>
<evidence type="ECO:0000256" key="2">
    <source>
        <dbReference type="ARBA" id="ARBA00022730"/>
    </source>
</evidence>
<proteinExistence type="inferred from homology"/>
<dbReference type="InterPro" id="IPR005717">
    <property type="entry name" value="Ribosomal_uS7_bac/org-type"/>
</dbReference>
<protein>
    <recommendedName>
        <fullName evidence="6">Small ribosomal subunit protein uS7c</fullName>
    </recommendedName>
</protein>
<reference evidence="8" key="1">
    <citation type="submission" date="2018-07" db="EMBL/GenBank/DDBJ databases">
        <authorList>
            <person name="Quirk P.G."/>
            <person name="Krulwich T.A."/>
        </authorList>
    </citation>
    <scope>NUCLEOTIDE SEQUENCE</scope>
</reference>
<feature type="domain" description="Small ribosomal subunit protein uS7" evidence="7">
    <location>
        <begin position="11"/>
        <end position="151"/>
    </location>
</feature>
<dbReference type="PIRSF" id="PIRSF002122">
    <property type="entry name" value="RPS7p_RPS7a_RPS5e_RPS7o"/>
    <property type="match status" value="1"/>
</dbReference>
<accession>A0A386AZ90</accession>
<evidence type="ECO:0000256" key="1">
    <source>
        <dbReference type="ARBA" id="ARBA00007151"/>
    </source>
</evidence>
<keyword evidence="8" id="KW-0934">Plastid</keyword>
<gene>
    <name evidence="8" type="primary">rps7</name>
</gene>
<dbReference type="EMBL" id="MH591102">
    <property type="protein sequence ID" value="AYC64752.1"/>
    <property type="molecule type" value="Genomic_DNA"/>
</dbReference>
<evidence type="ECO:0000256" key="4">
    <source>
        <dbReference type="ARBA" id="ARBA00022980"/>
    </source>
</evidence>
<dbReference type="InterPro" id="IPR000235">
    <property type="entry name" value="Ribosomal_uS7"/>
</dbReference>
<dbReference type="Pfam" id="PF00177">
    <property type="entry name" value="Ribosomal_S7"/>
    <property type="match status" value="1"/>
</dbReference>
<evidence type="ECO:0000313" key="8">
    <source>
        <dbReference type="EMBL" id="AYC64752.1"/>
    </source>
</evidence>
<sequence length="164" mass="19323">MNRTKNYSFHYKREAQPDPIYKSRIVQMIYQRLMRNGKKKLAYKIVQKSLTHIRAQTQLDPLLILEKAIRYTTPSVEIQMRRIGGAVYPVPKELTFERGLPQALRWIFQAAKKRPGSMLYINLANEFIDASKKLGTAFRKKEEVHKIAEANGRVKRKKKHKQRN</sequence>
<dbReference type="GO" id="GO:0015935">
    <property type="term" value="C:small ribosomal subunit"/>
    <property type="evidence" value="ECO:0007669"/>
    <property type="project" value="InterPro"/>
</dbReference>
<dbReference type="InterPro" id="IPR023798">
    <property type="entry name" value="Ribosomal_uS7_dom"/>
</dbReference>
<dbReference type="PANTHER" id="PTHR11205">
    <property type="entry name" value="RIBOSOMAL PROTEIN S7"/>
    <property type="match status" value="1"/>
</dbReference>
<dbReference type="Gene3D" id="1.10.455.10">
    <property type="entry name" value="Ribosomal protein S7 domain"/>
    <property type="match status" value="1"/>
</dbReference>
<dbReference type="GO" id="GO:0019843">
    <property type="term" value="F:rRNA binding"/>
    <property type="evidence" value="ECO:0007669"/>
    <property type="project" value="UniProtKB-KW"/>
</dbReference>
<evidence type="ECO:0000256" key="5">
    <source>
        <dbReference type="ARBA" id="ARBA00023274"/>
    </source>
</evidence>
<dbReference type="AlphaFoldDB" id="A0A386AZ90"/>